<gene>
    <name evidence="1" type="ORF">PPYR_02202</name>
</gene>
<proteinExistence type="predicted"/>
<evidence type="ECO:0000313" key="1">
    <source>
        <dbReference type="EMBL" id="KAB0805232.1"/>
    </source>
</evidence>
<sequence length="89" mass="9771">MNESYYKLSHFRFRLSKAVASHLLNYIREAIESPSNRGGAINGETKLLLTLRFYATGNILQSVGDFVGISVASASRIVKTVTHAIASLK</sequence>
<keyword evidence="2" id="KW-1185">Reference proteome</keyword>
<accession>A0A5N4B6L6</accession>
<dbReference type="AlphaFoldDB" id="A0A5N4B6L6"/>
<organism evidence="1 2">
    <name type="scientific">Photinus pyralis</name>
    <name type="common">Common eastern firefly</name>
    <name type="synonym">Lampyris pyralis</name>
    <dbReference type="NCBI Taxonomy" id="7054"/>
    <lineage>
        <taxon>Eukaryota</taxon>
        <taxon>Metazoa</taxon>
        <taxon>Ecdysozoa</taxon>
        <taxon>Arthropoda</taxon>
        <taxon>Hexapoda</taxon>
        <taxon>Insecta</taxon>
        <taxon>Pterygota</taxon>
        <taxon>Neoptera</taxon>
        <taxon>Endopterygota</taxon>
        <taxon>Coleoptera</taxon>
        <taxon>Polyphaga</taxon>
        <taxon>Elateriformia</taxon>
        <taxon>Elateroidea</taxon>
        <taxon>Lampyridae</taxon>
        <taxon>Lampyrinae</taxon>
        <taxon>Photinus</taxon>
    </lineage>
</organism>
<dbReference type="InParanoid" id="A0A5N4B6L6"/>
<dbReference type="EMBL" id="VVIM01000001">
    <property type="protein sequence ID" value="KAB0805232.1"/>
    <property type="molecule type" value="Genomic_DNA"/>
</dbReference>
<reference evidence="1 2" key="1">
    <citation type="journal article" date="2018" name="Elife">
        <title>Firefly genomes illuminate parallel origins of bioluminescence in beetles.</title>
        <authorList>
            <person name="Fallon T.R."/>
            <person name="Lower S.E."/>
            <person name="Chang C.H."/>
            <person name="Bessho-Uehara M."/>
            <person name="Martin G.J."/>
            <person name="Bewick A.J."/>
            <person name="Behringer M."/>
            <person name="Debat H.J."/>
            <person name="Wong I."/>
            <person name="Day J.C."/>
            <person name="Suvorov A."/>
            <person name="Silva C.J."/>
            <person name="Stanger-Hall K.F."/>
            <person name="Hall D.W."/>
            <person name="Schmitz R.J."/>
            <person name="Nelson D.R."/>
            <person name="Lewis S.M."/>
            <person name="Shigenobu S."/>
            <person name="Bybee S.M."/>
            <person name="Larracuente A.M."/>
            <person name="Oba Y."/>
            <person name="Weng J.K."/>
        </authorList>
    </citation>
    <scope>NUCLEOTIDE SEQUENCE [LARGE SCALE GENOMIC DNA]</scope>
    <source>
        <strain evidence="1">1611_PpyrPB1</strain>
        <tissue evidence="1">Whole body</tissue>
    </source>
</reference>
<evidence type="ECO:0000313" key="2">
    <source>
        <dbReference type="Proteomes" id="UP000327044"/>
    </source>
</evidence>
<protein>
    <recommendedName>
        <fullName evidence="3">Nuclease HARBI1</fullName>
    </recommendedName>
</protein>
<evidence type="ECO:0008006" key="3">
    <source>
        <dbReference type="Google" id="ProtNLM"/>
    </source>
</evidence>
<name>A0A5N4B6L6_PHOPY</name>
<dbReference type="Proteomes" id="UP000327044">
    <property type="component" value="Unassembled WGS sequence"/>
</dbReference>
<comment type="caution">
    <text evidence="1">The sequence shown here is derived from an EMBL/GenBank/DDBJ whole genome shotgun (WGS) entry which is preliminary data.</text>
</comment>